<sequence>MVTGQHYRNAAVFLGDLEVFLRFAKGHQKFRALSRDQNVFAKISIKWALFNAALNTYAKWQVKNKFCYIQMGPWIIKETGHKKPETSSV</sequence>
<comment type="caution">
    <text evidence="1">The sequence shown here is derived from an EMBL/GenBank/DDBJ whole genome shotgun (WGS) entry which is preliminary data.</text>
</comment>
<dbReference type="EMBL" id="PKMF04000005">
    <property type="protein sequence ID" value="KAK7860796.1"/>
    <property type="molecule type" value="Genomic_DNA"/>
</dbReference>
<dbReference type="Proteomes" id="UP000237347">
    <property type="component" value="Unassembled WGS sequence"/>
</dbReference>
<organism evidence="1 2">
    <name type="scientific">Quercus suber</name>
    <name type="common">Cork oak</name>
    <dbReference type="NCBI Taxonomy" id="58331"/>
    <lineage>
        <taxon>Eukaryota</taxon>
        <taxon>Viridiplantae</taxon>
        <taxon>Streptophyta</taxon>
        <taxon>Embryophyta</taxon>
        <taxon>Tracheophyta</taxon>
        <taxon>Spermatophyta</taxon>
        <taxon>Magnoliopsida</taxon>
        <taxon>eudicotyledons</taxon>
        <taxon>Gunneridae</taxon>
        <taxon>Pentapetalae</taxon>
        <taxon>rosids</taxon>
        <taxon>fabids</taxon>
        <taxon>Fagales</taxon>
        <taxon>Fagaceae</taxon>
        <taxon>Quercus</taxon>
    </lineage>
</organism>
<protein>
    <submittedName>
        <fullName evidence="1">Uncharacterized protein</fullName>
    </submittedName>
</protein>
<reference evidence="1 2" key="1">
    <citation type="journal article" date="2018" name="Sci. Data">
        <title>The draft genome sequence of cork oak.</title>
        <authorList>
            <person name="Ramos A.M."/>
            <person name="Usie A."/>
            <person name="Barbosa P."/>
            <person name="Barros P.M."/>
            <person name="Capote T."/>
            <person name="Chaves I."/>
            <person name="Simoes F."/>
            <person name="Abreu I."/>
            <person name="Carrasquinho I."/>
            <person name="Faro C."/>
            <person name="Guimaraes J.B."/>
            <person name="Mendonca D."/>
            <person name="Nobrega F."/>
            <person name="Rodrigues L."/>
            <person name="Saibo N.J.M."/>
            <person name="Varela M.C."/>
            <person name="Egas C."/>
            <person name="Matos J."/>
            <person name="Miguel C.M."/>
            <person name="Oliveira M.M."/>
            <person name="Ricardo C.P."/>
            <person name="Goncalves S."/>
        </authorList>
    </citation>
    <scope>NUCLEOTIDE SEQUENCE [LARGE SCALE GENOMIC DNA]</scope>
    <source>
        <strain evidence="2">cv. HL8</strain>
    </source>
</reference>
<accession>A0AAW0MDX1</accession>
<gene>
    <name evidence="1" type="ORF">CFP56_033265</name>
</gene>
<evidence type="ECO:0000313" key="2">
    <source>
        <dbReference type="Proteomes" id="UP000237347"/>
    </source>
</evidence>
<keyword evidence="2" id="KW-1185">Reference proteome</keyword>
<proteinExistence type="predicted"/>
<evidence type="ECO:0000313" key="1">
    <source>
        <dbReference type="EMBL" id="KAK7860796.1"/>
    </source>
</evidence>
<dbReference type="AlphaFoldDB" id="A0AAW0MDX1"/>
<name>A0AAW0MDX1_QUESU</name>